<sequence length="424" mass="45770">MDVKALAKSKRAHTQHHSRRPHGPRTNQKPNTPSDATDNSSSAKKPSGKQVGEKTHRSQGAPKLPSNWDRYEEEFEDPSGSGGASQPSDVILPKSKGADYCHLITEAQSQSSLYLDRFPSLDDVMPAELNQGLGPMLSVRGEGILSWIGNNNFVVEDKTAAAHEASFLSLNLHALAEKLENIDLPQRLFIEADLLPPELWTEGSKASSSLECDQIKTCCSEVSTAISEEYSEKVKIADANTRCKSSGPCGSSNADPSLFNQGLITVNDLNVELRQIVKSSQSEAPQPAEEFNMNTISEPQKKLSSFEAAAAEEALDMLLDSFSEAEKIGNTSDAFPVLKQEASMAPSIASKRGPYSSVTTPVIADFDDALDDLLEETSNVVNPDGVSQSLEGKAVVLPAVQSSSSHSETKSKVLDDFDSWLDTM</sequence>
<feature type="region of interest" description="Disordered" evidence="1">
    <location>
        <begin position="1"/>
        <end position="91"/>
    </location>
</feature>
<comment type="caution">
    <text evidence="2">The sequence shown here is derived from an EMBL/GenBank/DDBJ whole genome shotgun (WGS) entry which is preliminary data.</text>
</comment>
<evidence type="ECO:0000313" key="2">
    <source>
        <dbReference type="EMBL" id="KAB1209848.1"/>
    </source>
</evidence>
<evidence type="ECO:0000256" key="1">
    <source>
        <dbReference type="SAM" id="MobiDB-lite"/>
    </source>
</evidence>
<dbReference type="Proteomes" id="UP000516437">
    <property type="component" value="Chromosome 6"/>
</dbReference>
<organism evidence="2 3">
    <name type="scientific">Morella rubra</name>
    <name type="common">Chinese bayberry</name>
    <dbReference type="NCBI Taxonomy" id="262757"/>
    <lineage>
        <taxon>Eukaryota</taxon>
        <taxon>Viridiplantae</taxon>
        <taxon>Streptophyta</taxon>
        <taxon>Embryophyta</taxon>
        <taxon>Tracheophyta</taxon>
        <taxon>Spermatophyta</taxon>
        <taxon>Magnoliopsida</taxon>
        <taxon>eudicotyledons</taxon>
        <taxon>Gunneridae</taxon>
        <taxon>Pentapetalae</taxon>
        <taxon>rosids</taxon>
        <taxon>fabids</taxon>
        <taxon>Fagales</taxon>
        <taxon>Myricaceae</taxon>
        <taxon>Morella</taxon>
    </lineage>
</organism>
<evidence type="ECO:0000313" key="3">
    <source>
        <dbReference type="Proteomes" id="UP000516437"/>
    </source>
</evidence>
<dbReference type="AlphaFoldDB" id="A0A6A1VDC1"/>
<keyword evidence="3" id="KW-1185">Reference proteome</keyword>
<proteinExistence type="predicted"/>
<dbReference type="OrthoDB" id="685075at2759"/>
<feature type="compositionally biased region" description="Basic residues" evidence="1">
    <location>
        <begin position="7"/>
        <end position="23"/>
    </location>
</feature>
<protein>
    <submittedName>
        <fullName evidence="2">Uncharacterized protein</fullName>
    </submittedName>
</protein>
<dbReference type="InterPro" id="IPR053342">
    <property type="entry name" value="Exosome_cofactor/PTGS_suppr"/>
</dbReference>
<dbReference type="PANTHER" id="PTHR37260">
    <property type="entry name" value="PHOSPHORELAY PROTEIN"/>
    <property type="match status" value="1"/>
</dbReference>
<name>A0A6A1VDC1_9ROSI</name>
<dbReference type="PANTHER" id="PTHR37260:SF2">
    <property type="entry name" value="PROTEIN ECERIFERUM 16"/>
    <property type="match status" value="1"/>
</dbReference>
<reference evidence="2 3" key="1">
    <citation type="journal article" date="2019" name="Plant Biotechnol. J.">
        <title>The red bayberry genome and genetic basis of sex determination.</title>
        <authorList>
            <person name="Jia H.M."/>
            <person name="Jia H.J."/>
            <person name="Cai Q.L."/>
            <person name="Wang Y."/>
            <person name="Zhao H.B."/>
            <person name="Yang W.F."/>
            <person name="Wang G.Y."/>
            <person name="Li Y.H."/>
            <person name="Zhan D.L."/>
            <person name="Shen Y.T."/>
            <person name="Niu Q.F."/>
            <person name="Chang L."/>
            <person name="Qiu J."/>
            <person name="Zhao L."/>
            <person name="Xie H.B."/>
            <person name="Fu W.Y."/>
            <person name="Jin J."/>
            <person name="Li X.W."/>
            <person name="Jiao Y."/>
            <person name="Zhou C.C."/>
            <person name="Tu T."/>
            <person name="Chai C.Y."/>
            <person name="Gao J.L."/>
            <person name="Fan L.J."/>
            <person name="van de Weg E."/>
            <person name="Wang J.Y."/>
            <person name="Gao Z.S."/>
        </authorList>
    </citation>
    <scope>NUCLEOTIDE SEQUENCE [LARGE SCALE GENOMIC DNA]</scope>
    <source>
        <tissue evidence="2">Leaves</tissue>
    </source>
</reference>
<dbReference type="EMBL" id="RXIC02000024">
    <property type="protein sequence ID" value="KAB1209848.1"/>
    <property type="molecule type" value="Genomic_DNA"/>
</dbReference>
<gene>
    <name evidence="2" type="ORF">CJ030_MR6G013677</name>
</gene>
<accession>A0A6A1VDC1</accession>
<feature type="compositionally biased region" description="Polar residues" evidence="1">
    <location>
        <begin position="25"/>
        <end position="44"/>
    </location>
</feature>